<evidence type="ECO:0000256" key="1">
    <source>
        <dbReference type="SAM" id="Phobius"/>
    </source>
</evidence>
<feature type="transmembrane region" description="Helical" evidence="1">
    <location>
        <begin position="39"/>
        <end position="59"/>
    </location>
</feature>
<keyword evidence="1" id="KW-0812">Transmembrane</keyword>
<name>A0A6A8A7W4_9HYPH</name>
<evidence type="ECO:0000313" key="3">
    <source>
        <dbReference type="Proteomes" id="UP000435138"/>
    </source>
</evidence>
<accession>A0A6A8A7W4</accession>
<keyword evidence="1" id="KW-1133">Transmembrane helix</keyword>
<protein>
    <submittedName>
        <fullName evidence="2">Uncharacterized protein</fullName>
    </submittedName>
</protein>
<dbReference type="AlphaFoldDB" id="A0A6A8A7W4"/>
<sequence length="101" mass="10578">MKSTNGWPISRTLELVCLIPPAAAGLYTVFSGIKNADNFATIAGMLAAIGAAALCGLIVSNAIREAKGSDAISDLEEDVKYLKRRVGELSEQISGQPSVQI</sequence>
<gene>
    <name evidence="2" type="ORF">GAO09_04555</name>
</gene>
<reference evidence="2 3" key="1">
    <citation type="submission" date="2019-11" db="EMBL/GenBank/DDBJ databases">
        <title>Genome analysis of Rhizobacterium cereale a novel genus and species isolated from maize roots in North Spain.</title>
        <authorList>
            <person name="Menendez E."/>
            <person name="Flores-Felix J.D."/>
            <person name="Ramirez-Bahena M.-H."/>
            <person name="Igual J.M."/>
            <person name="Garcia-Fraile P."/>
            <person name="Peix A."/>
            <person name="Velazquez E."/>
        </authorList>
    </citation>
    <scope>NUCLEOTIDE SEQUENCE [LARGE SCALE GENOMIC DNA]</scope>
    <source>
        <strain evidence="2 3">RZME27</strain>
    </source>
</reference>
<comment type="caution">
    <text evidence="2">The sequence shown here is derived from an EMBL/GenBank/DDBJ whole genome shotgun (WGS) entry which is preliminary data.</text>
</comment>
<organism evidence="2 3">
    <name type="scientific">Endobacterium cereale</name>
    <dbReference type="NCBI Taxonomy" id="2663029"/>
    <lineage>
        <taxon>Bacteria</taxon>
        <taxon>Pseudomonadati</taxon>
        <taxon>Pseudomonadota</taxon>
        <taxon>Alphaproteobacteria</taxon>
        <taxon>Hyphomicrobiales</taxon>
        <taxon>Rhizobiaceae</taxon>
        <taxon>Endobacterium</taxon>
    </lineage>
</organism>
<dbReference type="Proteomes" id="UP000435138">
    <property type="component" value="Unassembled WGS sequence"/>
</dbReference>
<dbReference type="RefSeq" id="WP_153352871.1">
    <property type="nucleotide sequence ID" value="NZ_WIXI01000030.1"/>
</dbReference>
<feature type="transmembrane region" description="Helical" evidence="1">
    <location>
        <begin position="12"/>
        <end position="33"/>
    </location>
</feature>
<keyword evidence="1" id="KW-0472">Membrane</keyword>
<dbReference type="EMBL" id="WIXI01000030">
    <property type="protein sequence ID" value="MQY45336.1"/>
    <property type="molecule type" value="Genomic_DNA"/>
</dbReference>
<keyword evidence="3" id="KW-1185">Reference proteome</keyword>
<proteinExistence type="predicted"/>
<evidence type="ECO:0000313" key="2">
    <source>
        <dbReference type="EMBL" id="MQY45336.1"/>
    </source>
</evidence>